<dbReference type="Proteomes" id="UP000558688">
    <property type="component" value="Unassembled WGS sequence"/>
</dbReference>
<gene>
    <name evidence="1" type="ORF">FOXYS1_3658</name>
</gene>
<organism evidence="1 2">
    <name type="scientific">Fusarium oxysporum</name>
    <name type="common">Fusarium vascular wilt</name>
    <dbReference type="NCBI Taxonomy" id="5507"/>
    <lineage>
        <taxon>Eukaryota</taxon>
        <taxon>Fungi</taxon>
        <taxon>Dikarya</taxon>
        <taxon>Ascomycota</taxon>
        <taxon>Pezizomycotina</taxon>
        <taxon>Sordariomycetes</taxon>
        <taxon>Hypocreomycetidae</taxon>
        <taxon>Hypocreales</taxon>
        <taxon>Nectriaceae</taxon>
        <taxon>Fusarium</taxon>
        <taxon>Fusarium oxysporum species complex</taxon>
    </lineage>
</organism>
<evidence type="ECO:0000313" key="2">
    <source>
        <dbReference type="Proteomes" id="UP000558688"/>
    </source>
</evidence>
<accession>A0A8H5AI45</accession>
<name>A0A8H5AI45_FUSOX</name>
<proteinExistence type="predicted"/>
<dbReference type="EMBL" id="JAAFOW010000553">
    <property type="protein sequence ID" value="KAF5265527.1"/>
    <property type="molecule type" value="Genomic_DNA"/>
</dbReference>
<protein>
    <submittedName>
        <fullName evidence="1">Uncharacterized protein</fullName>
    </submittedName>
</protein>
<reference evidence="1" key="1">
    <citation type="submission" date="2020-02" db="EMBL/GenBank/DDBJ databases">
        <title>Identification and distribution of gene clusters putatively required for synthesis of sphingolipid metabolism inhibitors in phylogenetically diverse species of the filamentous fungus Fusarium.</title>
        <authorList>
            <person name="Kim H.-S."/>
            <person name="Busman M."/>
            <person name="Brown D.W."/>
            <person name="Divon H."/>
            <person name="Uhlig S."/>
            <person name="Proctor R.H."/>
        </authorList>
    </citation>
    <scope>NUCLEOTIDE SEQUENCE [LARGE SCALE GENOMIC DNA]</scope>
    <source>
        <strain evidence="1">NRRL 39464</strain>
    </source>
</reference>
<sequence length="224" mass="25738">MLQSLRKAPHARYWIVNPAAVWADRSGDNSSSMTEEGDGGGDGDTVLLHTVRACEKDLKKAEVERQRQVEAPGGVDTESRWVQFMKWSAHLQQWDKTMLYQAGLSPAAAAVEQRMWPCKRREANQRLCELTESFRRELGRCMERIDRVPGETLEWLGSIDPTKPVSTPFGRKQQSETMDRYSACWQRYLCYCVRIQPLGRDGAKTEHGIRFAEEQWDAMTDIVR</sequence>
<comment type="caution">
    <text evidence="1">The sequence shown here is derived from an EMBL/GenBank/DDBJ whole genome shotgun (WGS) entry which is preliminary data.</text>
</comment>
<dbReference type="AlphaFoldDB" id="A0A8H5AI45"/>
<evidence type="ECO:0000313" key="1">
    <source>
        <dbReference type="EMBL" id="KAF5265527.1"/>
    </source>
</evidence>